<protein>
    <submittedName>
        <fullName evidence="4">DNA-binding protein</fullName>
    </submittedName>
</protein>
<dbReference type="WBParaSite" id="EVEC_0001066701-mRNA-1">
    <property type="protein sequence ID" value="EVEC_0001066701-mRNA-1"/>
    <property type="gene ID" value="EVEC_0001066701"/>
</dbReference>
<evidence type="ECO:0000313" key="3">
    <source>
        <dbReference type="Proteomes" id="UP000274131"/>
    </source>
</evidence>
<dbReference type="AlphaFoldDB" id="A0A0N4VIL4"/>
<feature type="region of interest" description="Disordered" evidence="1">
    <location>
        <begin position="1"/>
        <end position="44"/>
    </location>
</feature>
<accession>A0A0N4VIL4</accession>
<keyword evidence="3" id="KW-1185">Reference proteome</keyword>
<evidence type="ECO:0000313" key="4">
    <source>
        <dbReference type="WBParaSite" id="EVEC_0001066701-mRNA-1"/>
    </source>
</evidence>
<dbReference type="Proteomes" id="UP000274131">
    <property type="component" value="Unassembled WGS sequence"/>
</dbReference>
<dbReference type="EMBL" id="UXUI01010458">
    <property type="protein sequence ID" value="VDD95259.1"/>
    <property type="molecule type" value="Genomic_DNA"/>
</dbReference>
<reference evidence="4" key="1">
    <citation type="submission" date="2017-02" db="UniProtKB">
        <authorList>
            <consortium name="WormBaseParasite"/>
        </authorList>
    </citation>
    <scope>IDENTIFICATION</scope>
</reference>
<gene>
    <name evidence="2" type="ORF">EVEC_LOCUS10010</name>
</gene>
<sequence length="44" mass="5022">MQEDQELEKRSNKGADMLTMLDEAAKESGKSKQVRNPLKLTTRD</sequence>
<evidence type="ECO:0000256" key="1">
    <source>
        <dbReference type="SAM" id="MobiDB-lite"/>
    </source>
</evidence>
<organism evidence="4">
    <name type="scientific">Enterobius vermicularis</name>
    <name type="common">Human pinworm</name>
    <dbReference type="NCBI Taxonomy" id="51028"/>
    <lineage>
        <taxon>Eukaryota</taxon>
        <taxon>Metazoa</taxon>
        <taxon>Ecdysozoa</taxon>
        <taxon>Nematoda</taxon>
        <taxon>Chromadorea</taxon>
        <taxon>Rhabditida</taxon>
        <taxon>Spirurina</taxon>
        <taxon>Oxyuridomorpha</taxon>
        <taxon>Oxyuroidea</taxon>
        <taxon>Oxyuridae</taxon>
        <taxon>Enterobius</taxon>
    </lineage>
</organism>
<proteinExistence type="predicted"/>
<name>A0A0N4VIL4_ENTVE</name>
<reference evidence="2 3" key="2">
    <citation type="submission" date="2018-10" db="EMBL/GenBank/DDBJ databases">
        <authorList>
            <consortium name="Pathogen Informatics"/>
        </authorList>
    </citation>
    <scope>NUCLEOTIDE SEQUENCE [LARGE SCALE GENOMIC DNA]</scope>
</reference>
<evidence type="ECO:0000313" key="2">
    <source>
        <dbReference type="EMBL" id="VDD95259.1"/>
    </source>
</evidence>